<feature type="DNA-binding region" description="H-T-H motif" evidence="2">
    <location>
        <begin position="45"/>
        <end position="64"/>
    </location>
</feature>
<proteinExistence type="predicted"/>
<dbReference type="SUPFAM" id="SSF46689">
    <property type="entry name" value="Homeodomain-like"/>
    <property type="match status" value="1"/>
</dbReference>
<dbReference type="PANTHER" id="PTHR43479">
    <property type="entry name" value="ACREF/ENVCD OPERON REPRESSOR-RELATED"/>
    <property type="match status" value="1"/>
</dbReference>
<dbReference type="RefSeq" id="WP_229727551.1">
    <property type="nucleotide sequence ID" value="NZ_BMOK01000007.1"/>
</dbReference>
<gene>
    <name evidence="4" type="ORF">GCM10007968_18620</name>
</gene>
<dbReference type="EMBL" id="BMOK01000007">
    <property type="protein sequence ID" value="GGL54845.1"/>
    <property type="molecule type" value="Genomic_DNA"/>
</dbReference>
<dbReference type="InterPro" id="IPR009057">
    <property type="entry name" value="Homeodomain-like_sf"/>
</dbReference>
<dbReference type="Pfam" id="PF00440">
    <property type="entry name" value="TetR_N"/>
    <property type="match status" value="1"/>
</dbReference>
<feature type="domain" description="HTH tetR-type" evidence="3">
    <location>
        <begin position="22"/>
        <end position="82"/>
    </location>
</feature>
<dbReference type="PANTHER" id="PTHR43479:SF11">
    <property type="entry name" value="ACREF_ENVCD OPERON REPRESSOR-RELATED"/>
    <property type="match status" value="1"/>
</dbReference>
<evidence type="ECO:0000313" key="4">
    <source>
        <dbReference type="EMBL" id="GGL54845.1"/>
    </source>
</evidence>
<dbReference type="PRINTS" id="PR00455">
    <property type="entry name" value="HTHTETR"/>
</dbReference>
<reference evidence="4" key="2">
    <citation type="submission" date="2020-09" db="EMBL/GenBank/DDBJ databases">
        <authorList>
            <person name="Sun Q."/>
            <person name="Ohkuma M."/>
        </authorList>
    </citation>
    <scope>NUCLEOTIDE SEQUENCE</scope>
    <source>
        <strain evidence="4">JCM 15325</strain>
    </source>
</reference>
<dbReference type="InterPro" id="IPR001647">
    <property type="entry name" value="HTH_TetR"/>
</dbReference>
<reference evidence="4" key="1">
    <citation type="journal article" date="2014" name="Int. J. Syst. Evol. Microbiol.">
        <title>Complete genome sequence of Corynebacterium casei LMG S-19264T (=DSM 44701T), isolated from a smear-ripened cheese.</title>
        <authorList>
            <consortium name="US DOE Joint Genome Institute (JGI-PGF)"/>
            <person name="Walter F."/>
            <person name="Albersmeier A."/>
            <person name="Kalinowski J."/>
            <person name="Ruckert C."/>
        </authorList>
    </citation>
    <scope>NUCLEOTIDE SEQUENCE</scope>
    <source>
        <strain evidence="4">JCM 15325</strain>
    </source>
</reference>
<evidence type="ECO:0000259" key="3">
    <source>
        <dbReference type="PROSITE" id="PS50977"/>
    </source>
</evidence>
<dbReference type="Gene3D" id="1.10.357.10">
    <property type="entry name" value="Tetracycline Repressor, domain 2"/>
    <property type="match status" value="1"/>
</dbReference>
<evidence type="ECO:0000256" key="2">
    <source>
        <dbReference type="PROSITE-ProRule" id="PRU00335"/>
    </source>
</evidence>
<keyword evidence="5" id="KW-1185">Reference proteome</keyword>
<accession>A0A917W0T5</accession>
<dbReference type="InterPro" id="IPR050624">
    <property type="entry name" value="HTH-type_Tx_Regulator"/>
</dbReference>
<sequence>MIIVKRRLKEIGIAERKNREKAEMRNEILKAAREIITNEGAENLSIRKIAGIIEYSPAIIYHYFDNKEAIIEKLITEDYEKILKALDSSQRSEETAAENLGRSIKSYVTLATGMGNTYKNMMQNSSPAFLAHTAVLHKGASTERPALAMLCQVLREFPGWAECDEIDIETTAQIIWAAIFGLTLRLIVEKVGEKQKQRLTDRSITLILRSLENIPSGA</sequence>
<dbReference type="GO" id="GO:0003677">
    <property type="term" value="F:DNA binding"/>
    <property type="evidence" value="ECO:0007669"/>
    <property type="project" value="UniProtKB-UniRule"/>
</dbReference>
<keyword evidence="1 2" id="KW-0238">DNA-binding</keyword>
<comment type="caution">
    <text evidence="4">The sequence shown here is derived from an EMBL/GenBank/DDBJ whole genome shotgun (WGS) entry which is preliminary data.</text>
</comment>
<name>A0A917W0T5_9BACL</name>
<organism evidence="4 5">
    <name type="scientific">Sporolactobacillus putidus</name>
    <dbReference type="NCBI Taxonomy" id="492735"/>
    <lineage>
        <taxon>Bacteria</taxon>
        <taxon>Bacillati</taxon>
        <taxon>Bacillota</taxon>
        <taxon>Bacilli</taxon>
        <taxon>Bacillales</taxon>
        <taxon>Sporolactobacillaceae</taxon>
        <taxon>Sporolactobacillus</taxon>
    </lineage>
</organism>
<evidence type="ECO:0000256" key="1">
    <source>
        <dbReference type="ARBA" id="ARBA00023125"/>
    </source>
</evidence>
<dbReference type="AlphaFoldDB" id="A0A917W0T5"/>
<dbReference type="PROSITE" id="PS50977">
    <property type="entry name" value="HTH_TETR_2"/>
    <property type="match status" value="1"/>
</dbReference>
<protein>
    <submittedName>
        <fullName evidence="4">TetR family transcriptional regulator</fullName>
    </submittedName>
</protein>
<dbReference type="Proteomes" id="UP000654670">
    <property type="component" value="Unassembled WGS sequence"/>
</dbReference>
<evidence type="ECO:0000313" key="5">
    <source>
        <dbReference type="Proteomes" id="UP000654670"/>
    </source>
</evidence>